<keyword evidence="3" id="KW-1185">Reference proteome</keyword>
<name>A0A251SRG6_HELAN</name>
<gene>
    <name evidence="2" type="ORF">HannXRQ_Chr13g0398751</name>
    <name evidence="1" type="ORF">HanXRQr2_Chr13g0583221</name>
</gene>
<reference evidence="1 3" key="1">
    <citation type="journal article" date="2017" name="Nature">
        <title>The sunflower genome provides insights into oil metabolism, flowering and Asterid evolution.</title>
        <authorList>
            <person name="Badouin H."/>
            <person name="Gouzy J."/>
            <person name="Grassa C.J."/>
            <person name="Murat F."/>
            <person name="Staton S.E."/>
            <person name="Cottret L."/>
            <person name="Lelandais-Briere C."/>
            <person name="Owens G.L."/>
            <person name="Carrere S."/>
            <person name="Mayjonade B."/>
            <person name="Legrand L."/>
            <person name="Gill N."/>
            <person name="Kane N.C."/>
            <person name="Bowers J.E."/>
            <person name="Hubner S."/>
            <person name="Bellec A."/>
            <person name="Berard A."/>
            <person name="Berges H."/>
            <person name="Blanchet N."/>
            <person name="Boniface M.C."/>
            <person name="Brunel D."/>
            <person name="Catrice O."/>
            <person name="Chaidir N."/>
            <person name="Claudel C."/>
            <person name="Donnadieu C."/>
            <person name="Faraut T."/>
            <person name="Fievet G."/>
            <person name="Helmstetter N."/>
            <person name="King M."/>
            <person name="Knapp S.J."/>
            <person name="Lai Z."/>
            <person name="Le Paslier M.C."/>
            <person name="Lippi Y."/>
            <person name="Lorenzon L."/>
            <person name="Mandel J.R."/>
            <person name="Marage G."/>
            <person name="Marchand G."/>
            <person name="Marquand E."/>
            <person name="Bret-Mestries E."/>
            <person name="Morien E."/>
            <person name="Nambeesan S."/>
            <person name="Nguyen T."/>
            <person name="Pegot-Espagnet P."/>
            <person name="Pouilly N."/>
            <person name="Raftis F."/>
            <person name="Sallet E."/>
            <person name="Schiex T."/>
            <person name="Thomas J."/>
            <person name="Vandecasteele C."/>
            <person name="Vares D."/>
            <person name="Vear F."/>
            <person name="Vautrin S."/>
            <person name="Crespi M."/>
            <person name="Mangin B."/>
            <person name="Burke J.M."/>
            <person name="Salse J."/>
            <person name="Munos S."/>
            <person name="Vincourt P."/>
            <person name="Rieseberg L.H."/>
            <person name="Langlade N.B."/>
        </authorList>
    </citation>
    <scope>NUCLEOTIDE SEQUENCE [LARGE SCALE GENOMIC DNA]</scope>
    <source>
        <strain evidence="3">cv. SF193</strain>
        <tissue evidence="1">Leaves</tissue>
    </source>
</reference>
<sequence length="56" mass="6389">MIPRTKSFNFFSILPILHFSRNPLHARERGGLKEQDLVAANDDDDGGFTVIVRVYN</sequence>
<accession>A0A251SRG6</accession>
<dbReference type="EMBL" id="CM007902">
    <property type="protein sequence ID" value="OTG01133.1"/>
    <property type="molecule type" value="Genomic_DNA"/>
</dbReference>
<dbReference type="AlphaFoldDB" id="A0A251SRG6"/>
<evidence type="ECO:0000313" key="1">
    <source>
        <dbReference type="EMBL" id="KAF5772953.1"/>
    </source>
</evidence>
<dbReference type="Proteomes" id="UP000215914">
    <property type="component" value="Chromosome 13"/>
</dbReference>
<evidence type="ECO:0000313" key="3">
    <source>
        <dbReference type="Proteomes" id="UP000215914"/>
    </source>
</evidence>
<dbReference type="Gramene" id="mRNA:HanXRQr2_Chr13g0583221">
    <property type="protein sequence ID" value="CDS:HanXRQr2_Chr13g0583221.1"/>
    <property type="gene ID" value="HanXRQr2_Chr13g0583221"/>
</dbReference>
<proteinExistence type="predicted"/>
<organism evidence="2 3">
    <name type="scientific">Helianthus annuus</name>
    <name type="common">Common sunflower</name>
    <dbReference type="NCBI Taxonomy" id="4232"/>
    <lineage>
        <taxon>Eukaryota</taxon>
        <taxon>Viridiplantae</taxon>
        <taxon>Streptophyta</taxon>
        <taxon>Embryophyta</taxon>
        <taxon>Tracheophyta</taxon>
        <taxon>Spermatophyta</taxon>
        <taxon>Magnoliopsida</taxon>
        <taxon>eudicotyledons</taxon>
        <taxon>Gunneridae</taxon>
        <taxon>Pentapetalae</taxon>
        <taxon>asterids</taxon>
        <taxon>campanulids</taxon>
        <taxon>Asterales</taxon>
        <taxon>Asteraceae</taxon>
        <taxon>Asteroideae</taxon>
        <taxon>Heliantheae alliance</taxon>
        <taxon>Heliantheae</taxon>
        <taxon>Helianthus</taxon>
    </lineage>
</organism>
<dbReference type="EMBL" id="MNCJ02000328">
    <property type="protein sequence ID" value="KAF5772953.1"/>
    <property type="molecule type" value="Genomic_DNA"/>
</dbReference>
<reference evidence="2" key="2">
    <citation type="submission" date="2017-02" db="EMBL/GenBank/DDBJ databases">
        <title>Sunflower complete genome.</title>
        <authorList>
            <person name="Langlade N."/>
            <person name="Munos S."/>
        </authorList>
    </citation>
    <scope>NUCLEOTIDE SEQUENCE [LARGE SCALE GENOMIC DNA]</scope>
    <source>
        <tissue evidence="2">Leaves</tissue>
    </source>
</reference>
<dbReference type="InParanoid" id="A0A251SRG6"/>
<reference evidence="1" key="3">
    <citation type="submission" date="2020-06" db="EMBL/GenBank/DDBJ databases">
        <title>Helianthus annuus Genome sequencing and assembly Release 2.</title>
        <authorList>
            <person name="Gouzy J."/>
            <person name="Langlade N."/>
            <person name="Munos S."/>
        </authorList>
    </citation>
    <scope>NUCLEOTIDE SEQUENCE</scope>
    <source>
        <tissue evidence="1">Leaves</tissue>
    </source>
</reference>
<evidence type="ECO:0000313" key="2">
    <source>
        <dbReference type="EMBL" id="OTG01133.1"/>
    </source>
</evidence>
<protein>
    <submittedName>
        <fullName evidence="2">Uncharacterized protein</fullName>
    </submittedName>
</protein>